<feature type="transmembrane region" description="Helical" evidence="6">
    <location>
        <begin position="145"/>
        <end position="165"/>
    </location>
</feature>
<evidence type="ECO:0000256" key="3">
    <source>
        <dbReference type="ARBA" id="ARBA00022989"/>
    </source>
</evidence>
<evidence type="ECO:0000256" key="4">
    <source>
        <dbReference type="ARBA" id="ARBA00023136"/>
    </source>
</evidence>
<dbReference type="InterPro" id="IPR005829">
    <property type="entry name" value="Sugar_transporter_CS"/>
</dbReference>
<feature type="compositionally biased region" description="Polar residues" evidence="5">
    <location>
        <begin position="525"/>
        <end position="536"/>
    </location>
</feature>
<feature type="domain" description="Major facilitator superfamily (MFS) profile" evidence="7">
    <location>
        <begin position="20"/>
        <end position="459"/>
    </location>
</feature>
<feature type="transmembrane region" description="Helical" evidence="6">
    <location>
        <begin position="21"/>
        <end position="46"/>
    </location>
</feature>
<proteinExistence type="predicted"/>
<dbReference type="PANTHER" id="PTHR42718">
    <property type="entry name" value="MAJOR FACILITATOR SUPERFAMILY MULTIDRUG TRANSPORTER MFSC"/>
    <property type="match status" value="1"/>
</dbReference>
<evidence type="ECO:0000313" key="8">
    <source>
        <dbReference type="EMBL" id="VFR80095.1"/>
    </source>
</evidence>
<dbReference type="CDD" id="cd17321">
    <property type="entry name" value="MFS_MMR_MDR_like"/>
    <property type="match status" value="1"/>
</dbReference>
<dbReference type="InterPro" id="IPR036259">
    <property type="entry name" value="MFS_trans_sf"/>
</dbReference>
<gene>
    <name evidence="8" type="ORF">ISE2_3132</name>
</gene>
<dbReference type="PROSITE" id="PS00216">
    <property type="entry name" value="SUGAR_TRANSPORT_1"/>
    <property type="match status" value="1"/>
</dbReference>
<feature type="transmembrane region" description="Helical" evidence="6">
    <location>
        <begin position="87"/>
        <end position="108"/>
    </location>
</feature>
<feature type="transmembrane region" description="Helical" evidence="6">
    <location>
        <begin position="276"/>
        <end position="298"/>
    </location>
</feature>
<feature type="transmembrane region" description="Helical" evidence="6">
    <location>
        <begin position="480"/>
        <end position="501"/>
    </location>
</feature>
<dbReference type="GO" id="GO:0016020">
    <property type="term" value="C:membrane"/>
    <property type="evidence" value="ECO:0007669"/>
    <property type="project" value="UniProtKB-SubCell"/>
</dbReference>
<keyword evidence="3 6" id="KW-1133">Transmembrane helix</keyword>
<feature type="transmembrane region" description="Helical" evidence="6">
    <location>
        <begin position="410"/>
        <end position="428"/>
    </location>
</feature>
<feature type="transmembrane region" description="Helical" evidence="6">
    <location>
        <begin position="238"/>
        <end position="255"/>
    </location>
</feature>
<feature type="transmembrane region" description="Helical" evidence="6">
    <location>
        <begin position="364"/>
        <end position="381"/>
    </location>
</feature>
<feature type="transmembrane region" description="Helical" evidence="6">
    <location>
        <begin position="339"/>
        <end position="358"/>
    </location>
</feature>
<sequence>MLSSKTTPKQDSLPANPRAALLTASACCALIVLDTNIVAVALPAIATDLSATFVDIEWVVSAYMLAFAAGLLSGGALADRYGRRRMLLVGLALFVAASLGCGLAQTALQLNVARAAKGVGAALLLPAALASIAHAFHEEAARARAWAFWGACMGVAMMIAPALGGAISQGLGWRCVFLLNLPVGAVLAWSVWRHVAPSRDPGTARLDLWGSLCFCASLFLLIWALIDANQLGWSHAATWGRLLGSAALLALFVLVERLQQRPMVDLALLRIPRLRGALLAMAAYAGCAQVMMTLMPFYLQISLDFPGLRAGLGMLPFAVTLLLFPRVGVSLSRRLSPGAMLATGLALVGTGNLLAAWAAWTGGYLPFALAMAVTGSGAGLLNGDTQKNIMACIPRERAGMASGMSTTTRFTAIVLAFALLSALLAHQAEVRLSRELGVTAQADALAGRIVARLAGGDLAGAMQEAPAGQQAVLAPLARQAYAQGFAWALLAAGIAAWLAAWRVRSLMRHPLPVAPTPSGAGPSPTKRSPTPGSVTM</sequence>
<comment type="subcellular location">
    <subcellularLocation>
        <location evidence="1">Membrane</location>
        <topology evidence="1">Multi-pass membrane protein</topology>
    </subcellularLocation>
</comment>
<feature type="transmembrane region" description="Helical" evidence="6">
    <location>
        <begin position="58"/>
        <end position="78"/>
    </location>
</feature>
<dbReference type="Gene3D" id="1.20.1720.10">
    <property type="entry name" value="Multidrug resistance protein D"/>
    <property type="match status" value="1"/>
</dbReference>
<feature type="transmembrane region" description="Helical" evidence="6">
    <location>
        <begin position="204"/>
        <end position="226"/>
    </location>
</feature>
<dbReference type="Gene3D" id="1.20.1250.20">
    <property type="entry name" value="MFS general substrate transporter like domains"/>
    <property type="match status" value="1"/>
</dbReference>
<evidence type="ECO:0000256" key="2">
    <source>
        <dbReference type="ARBA" id="ARBA00022692"/>
    </source>
</evidence>
<feature type="transmembrane region" description="Helical" evidence="6">
    <location>
        <begin position="310"/>
        <end position="327"/>
    </location>
</feature>
<organism evidence="8">
    <name type="scientific">plant metagenome</name>
    <dbReference type="NCBI Taxonomy" id="1297885"/>
    <lineage>
        <taxon>unclassified sequences</taxon>
        <taxon>metagenomes</taxon>
        <taxon>organismal metagenomes</taxon>
    </lineage>
</organism>
<dbReference type="GO" id="GO:0022857">
    <property type="term" value="F:transmembrane transporter activity"/>
    <property type="evidence" value="ECO:0007669"/>
    <property type="project" value="InterPro"/>
</dbReference>
<dbReference type="InterPro" id="IPR011701">
    <property type="entry name" value="MFS"/>
</dbReference>
<feature type="transmembrane region" description="Helical" evidence="6">
    <location>
        <begin position="114"/>
        <end position="133"/>
    </location>
</feature>
<feature type="region of interest" description="Disordered" evidence="5">
    <location>
        <begin position="513"/>
        <end position="536"/>
    </location>
</feature>
<evidence type="ECO:0000256" key="5">
    <source>
        <dbReference type="SAM" id="MobiDB-lite"/>
    </source>
</evidence>
<keyword evidence="4 6" id="KW-0472">Membrane</keyword>
<dbReference type="InterPro" id="IPR020846">
    <property type="entry name" value="MFS_dom"/>
</dbReference>
<protein>
    <submittedName>
        <fullName evidence="8">Transmembrane efflux protein</fullName>
    </submittedName>
</protein>
<dbReference type="PROSITE" id="PS50850">
    <property type="entry name" value="MFS"/>
    <property type="match status" value="1"/>
</dbReference>
<dbReference type="SUPFAM" id="SSF103473">
    <property type="entry name" value="MFS general substrate transporter"/>
    <property type="match status" value="1"/>
</dbReference>
<keyword evidence="2 6" id="KW-0812">Transmembrane</keyword>
<dbReference type="AlphaFoldDB" id="A0A484U294"/>
<evidence type="ECO:0000256" key="6">
    <source>
        <dbReference type="SAM" id="Phobius"/>
    </source>
</evidence>
<accession>A0A484U294</accession>
<dbReference type="EMBL" id="CAADIN010000008">
    <property type="protein sequence ID" value="VFR80095.1"/>
    <property type="molecule type" value="Genomic_DNA"/>
</dbReference>
<feature type="transmembrane region" description="Helical" evidence="6">
    <location>
        <begin position="171"/>
        <end position="192"/>
    </location>
</feature>
<evidence type="ECO:0000256" key="1">
    <source>
        <dbReference type="ARBA" id="ARBA00004141"/>
    </source>
</evidence>
<reference evidence="8" key="1">
    <citation type="submission" date="2019-03" db="EMBL/GenBank/DDBJ databases">
        <authorList>
            <person name="Danneels B."/>
        </authorList>
    </citation>
    <scope>NUCLEOTIDE SEQUENCE</scope>
</reference>
<dbReference type="Pfam" id="PF07690">
    <property type="entry name" value="MFS_1"/>
    <property type="match status" value="1"/>
</dbReference>
<dbReference type="PANTHER" id="PTHR42718:SF49">
    <property type="entry name" value="EXPORT PROTEIN"/>
    <property type="match status" value="1"/>
</dbReference>
<name>A0A484U294_9ZZZZ</name>
<evidence type="ECO:0000259" key="7">
    <source>
        <dbReference type="PROSITE" id="PS50850"/>
    </source>
</evidence>